<dbReference type="RefSeq" id="WP_376867430.1">
    <property type="nucleotide sequence ID" value="NZ_JBHRYB010000013.1"/>
</dbReference>
<keyword evidence="2" id="KW-0175">Coiled coil</keyword>
<comment type="similarity">
    <text evidence="1">Belongs to the membrane fusion protein (MFP) (TC 8.A.1) family.</text>
</comment>
<organism evidence="6 7">
    <name type="scientific">Bacterioplanoides pacificum</name>
    <dbReference type="NCBI Taxonomy" id="1171596"/>
    <lineage>
        <taxon>Bacteria</taxon>
        <taxon>Pseudomonadati</taxon>
        <taxon>Pseudomonadota</taxon>
        <taxon>Gammaproteobacteria</taxon>
        <taxon>Oceanospirillales</taxon>
        <taxon>Oceanospirillaceae</taxon>
        <taxon>Bacterioplanoides</taxon>
    </lineage>
</organism>
<gene>
    <name evidence="6" type="ORF">ACFOMG_13815</name>
</gene>
<evidence type="ECO:0000259" key="5">
    <source>
        <dbReference type="Pfam" id="PF25973"/>
    </source>
</evidence>
<feature type="domain" description="CzcB-like barrel-sandwich hybrid" evidence="5">
    <location>
        <begin position="58"/>
        <end position="181"/>
    </location>
</feature>
<dbReference type="Pfam" id="PF25973">
    <property type="entry name" value="BSH_CzcB"/>
    <property type="match status" value="1"/>
</dbReference>
<dbReference type="SUPFAM" id="SSF111369">
    <property type="entry name" value="HlyD-like secretion proteins"/>
    <property type="match status" value="1"/>
</dbReference>
<comment type="caution">
    <text evidence="6">The sequence shown here is derived from an EMBL/GenBank/DDBJ whole genome shotgun (WGS) entry which is preliminary data.</text>
</comment>
<name>A0ABV7VWV7_9GAMM</name>
<evidence type="ECO:0000313" key="6">
    <source>
        <dbReference type="EMBL" id="MFC3681177.1"/>
    </source>
</evidence>
<dbReference type="EMBL" id="JBHRYB010000013">
    <property type="protein sequence ID" value="MFC3681177.1"/>
    <property type="molecule type" value="Genomic_DNA"/>
</dbReference>
<reference evidence="7" key="1">
    <citation type="journal article" date="2019" name="Int. J. Syst. Evol. Microbiol.">
        <title>The Global Catalogue of Microorganisms (GCM) 10K type strain sequencing project: providing services to taxonomists for standard genome sequencing and annotation.</title>
        <authorList>
            <consortium name="The Broad Institute Genomics Platform"/>
            <consortium name="The Broad Institute Genome Sequencing Center for Infectious Disease"/>
            <person name="Wu L."/>
            <person name="Ma J."/>
        </authorList>
    </citation>
    <scope>NUCLEOTIDE SEQUENCE [LARGE SCALE GENOMIC DNA]</scope>
    <source>
        <strain evidence="7">KCTC 42424</strain>
    </source>
</reference>
<sequence length="348" mass="37573">MHIRPMILSFLFLLLSSVSSLLSAQQPLPVEVVQAQVSEYARSVHISGMLENKSEQNLAFKIAGLVRKVRVDEGQWVKKGQILAALDLEEIDAQVAKAESVLANAERNLARFQSLQGSNALSVDRLQQAETQVDVARSDLTVARFNQRHAVIRAPAAGRILKRFIEPNELVATGKPAFVFASSKTGWVLRAGVTDRDIVRLQLKDHAEVRFDAYPGEVFNATVSELAGRADATQTFEVELRLSGTNNSGEARTLLAGFVGHAVITPANRQTVTLLPVSAMVKGQDDGVDIYTVVDGKPVMRHLPLIGLDGGLLVVSGLQPGTQVIVAGAPYVQPGRELHIINSTASAH</sequence>
<dbReference type="Gene3D" id="2.40.50.100">
    <property type="match status" value="1"/>
</dbReference>
<dbReference type="PANTHER" id="PTHR30469">
    <property type="entry name" value="MULTIDRUG RESISTANCE PROTEIN MDTA"/>
    <property type="match status" value="1"/>
</dbReference>
<evidence type="ECO:0000259" key="4">
    <source>
        <dbReference type="Pfam" id="PF25954"/>
    </source>
</evidence>
<dbReference type="Pfam" id="PF25954">
    <property type="entry name" value="Beta-barrel_RND_2"/>
    <property type="match status" value="1"/>
</dbReference>
<feature type="coiled-coil region" evidence="2">
    <location>
        <begin position="88"/>
        <end position="115"/>
    </location>
</feature>
<feature type="chain" id="PRO_5045376977" evidence="3">
    <location>
        <begin position="25"/>
        <end position="348"/>
    </location>
</feature>
<dbReference type="NCBIfam" id="TIGR01730">
    <property type="entry name" value="RND_mfp"/>
    <property type="match status" value="1"/>
</dbReference>
<dbReference type="Gene3D" id="2.40.30.170">
    <property type="match status" value="1"/>
</dbReference>
<evidence type="ECO:0000313" key="7">
    <source>
        <dbReference type="Proteomes" id="UP001595722"/>
    </source>
</evidence>
<feature type="domain" description="CusB-like beta-barrel" evidence="4">
    <location>
        <begin position="190"/>
        <end position="247"/>
    </location>
</feature>
<dbReference type="InterPro" id="IPR058647">
    <property type="entry name" value="BSH_CzcB-like"/>
</dbReference>
<dbReference type="InterPro" id="IPR058792">
    <property type="entry name" value="Beta-barrel_RND_2"/>
</dbReference>
<keyword evidence="7" id="KW-1185">Reference proteome</keyword>
<keyword evidence="3" id="KW-0732">Signal</keyword>
<protein>
    <submittedName>
        <fullName evidence="6">Efflux RND transporter periplasmic adaptor subunit</fullName>
    </submittedName>
</protein>
<evidence type="ECO:0000256" key="2">
    <source>
        <dbReference type="SAM" id="Coils"/>
    </source>
</evidence>
<evidence type="ECO:0000256" key="3">
    <source>
        <dbReference type="SAM" id="SignalP"/>
    </source>
</evidence>
<accession>A0ABV7VWV7</accession>
<dbReference type="InterPro" id="IPR006143">
    <property type="entry name" value="RND_pump_MFP"/>
</dbReference>
<proteinExistence type="inferred from homology"/>
<dbReference type="Gene3D" id="1.10.287.470">
    <property type="entry name" value="Helix hairpin bin"/>
    <property type="match status" value="1"/>
</dbReference>
<evidence type="ECO:0000256" key="1">
    <source>
        <dbReference type="ARBA" id="ARBA00009477"/>
    </source>
</evidence>
<dbReference type="PANTHER" id="PTHR30469:SF20">
    <property type="entry name" value="EFFLUX RND TRANSPORTER PERIPLASMIC ADAPTOR SUBUNIT"/>
    <property type="match status" value="1"/>
</dbReference>
<dbReference type="Proteomes" id="UP001595722">
    <property type="component" value="Unassembled WGS sequence"/>
</dbReference>
<feature type="signal peptide" evidence="3">
    <location>
        <begin position="1"/>
        <end position="24"/>
    </location>
</feature>